<organism evidence="4 5">
    <name type="scientific">[Ruminococcus] torques</name>
    <dbReference type="NCBI Taxonomy" id="33039"/>
    <lineage>
        <taxon>Bacteria</taxon>
        <taxon>Bacillati</taxon>
        <taxon>Bacillota</taxon>
        <taxon>Clostridia</taxon>
        <taxon>Lachnospirales</taxon>
        <taxon>Lachnospiraceae</taxon>
        <taxon>Mediterraneibacter</taxon>
    </lineage>
</organism>
<protein>
    <submittedName>
        <fullName evidence="4">Exopolysaccharide biosynthesis protein related to N-acetylglucosamine-1-phosphodiester alpha-N-acetylglucosaminidase</fullName>
    </submittedName>
</protein>
<evidence type="ECO:0000313" key="5">
    <source>
        <dbReference type="Proteomes" id="UP000095787"/>
    </source>
</evidence>
<dbReference type="InterPro" id="IPR018711">
    <property type="entry name" value="NAGPA"/>
</dbReference>
<feature type="region of interest" description="Disordered" evidence="1">
    <location>
        <begin position="46"/>
        <end position="72"/>
    </location>
</feature>
<dbReference type="Pfam" id="PF09992">
    <property type="entry name" value="NAGPA"/>
    <property type="match status" value="1"/>
</dbReference>
<dbReference type="RefSeq" id="WP_022003189.1">
    <property type="nucleotide sequence ID" value="NZ_CATVPX010000025.1"/>
</dbReference>
<evidence type="ECO:0000259" key="3">
    <source>
        <dbReference type="Pfam" id="PF09992"/>
    </source>
</evidence>
<keyword evidence="2" id="KW-0812">Transmembrane</keyword>
<dbReference type="EMBL" id="CYZO01000025">
    <property type="protein sequence ID" value="CUO21845.1"/>
    <property type="molecule type" value="Genomic_DNA"/>
</dbReference>
<evidence type="ECO:0000256" key="2">
    <source>
        <dbReference type="SAM" id="Phobius"/>
    </source>
</evidence>
<dbReference type="Proteomes" id="UP000095787">
    <property type="component" value="Unassembled WGS sequence"/>
</dbReference>
<dbReference type="AlphaFoldDB" id="A0A174DCS5"/>
<dbReference type="PANTHER" id="PTHR40446">
    <property type="entry name" value="N-ACETYLGLUCOSAMINE-1-PHOSPHODIESTER ALPHA-N-ACETYLGLUCOSAMINIDASE"/>
    <property type="match status" value="1"/>
</dbReference>
<keyword evidence="2" id="KW-1133">Transmembrane helix</keyword>
<sequence>MLKYLKIHWIGCLYSILLIGFTVYMFMDTFLISKVYRLEEKTEGQNIIQEKSRSGEEQATSETEAEISETSYEDGQISVTLTEYCEADTTVYVADILLSSSEYLKTAFAQNSYGKNVTEKTSEMAARENAVLAINGDYYGAQEKGYVLRSGKLYRSEAEKGQEDLVIYQDGTFEIISEEDIAAEELLEQGAQEILSFGPALIQEGDICVTEEDEVGKAMASNPRTAIGIIDSLHYVFVVSDGRTEESEGLSLLELAEFMDELGVETAYNLDGGGSSTMYFNGKVVNKPTTSGKSIKERSVSDIVYIGY</sequence>
<proteinExistence type="predicted"/>
<accession>A0A174DCS5</accession>
<evidence type="ECO:0000313" key="4">
    <source>
        <dbReference type="EMBL" id="CUO21845.1"/>
    </source>
</evidence>
<name>A0A174DCS5_9FIRM</name>
<gene>
    <name evidence="4" type="ORF">ERS852456_01932</name>
</gene>
<feature type="transmembrane region" description="Helical" evidence="2">
    <location>
        <begin position="7"/>
        <end position="27"/>
    </location>
</feature>
<keyword evidence="2" id="KW-0472">Membrane</keyword>
<dbReference type="PANTHER" id="PTHR40446:SF2">
    <property type="entry name" value="N-ACETYLGLUCOSAMINE-1-PHOSPHODIESTER ALPHA-N-ACETYLGLUCOSAMINIDASE"/>
    <property type="match status" value="1"/>
</dbReference>
<evidence type="ECO:0000256" key="1">
    <source>
        <dbReference type="SAM" id="MobiDB-lite"/>
    </source>
</evidence>
<reference evidence="4 5" key="1">
    <citation type="submission" date="2015-09" db="EMBL/GenBank/DDBJ databases">
        <authorList>
            <consortium name="Pathogen Informatics"/>
        </authorList>
    </citation>
    <scope>NUCLEOTIDE SEQUENCE [LARGE SCALE GENOMIC DNA]</scope>
    <source>
        <strain evidence="4 5">2789STDY5834841</strain>
    </source>
</reference>
<feature type="domain" description="Phosphodiester glycosidase" evidence="3">
    <location>
        <begin position="129"/>
        <end position="306"/>
    </location>
</feature>